<sequence>MDASPVFTKWTQLRKIGGGSFGYVYKAKREDAIDDTWFAIKVAKKAGEEDKALRLEIDIHSRLTHPDIVRYVNAFDISVCGGSSIVQVPVGKGKCIAMVLELLPGKNVEQLVKVNGQLSEVLIRRLAKQMVSALSYLKEQGIVHNDIKPANILTDSDSNFKLADFGLSNKIENSSNIKKGTPLYMAPEILLQAAGPYFFSYATDMWALGVVLFFVIYSDLPWVETNNLGRFIAEVKKGKLDRWGRDTEPEDLAEFLDGCLVWNPHDRFTPADCLASPFLTNPEISSPAGLTEEARFSSDMAEFGSGSREEFYWWLARKYPKNGGIPLIRFNELYDGIIGGK</sequence>
<reference evidence="4" key="1">
    <citation type="journal article" date="2020" name="Nature">
        <title>Giant virus diversity and host interactions through global metagenomics.</title>
        <authorList>
            <person name="Schulz F."/>
            <person name="Roux S."/>
            <person name="Paez-Espino D."/>
            <person name="Jungbluth S."/>
            <person name="Walsh D.A."/>
            <person name="Denef V.J."/>
            <person name="McMahon K.D."/>
            <person name="Konstantinidis K.T."/>
            <person name="Eloe-Fadrosh E.A."/>
            <person name="Kyrpides N.C."/>
            <person name="Woyke T."/>
        </authorList>
    </citation>
    <scope>NUCLEOTIDE SEQUENCE</scope>
    <source>
        <strain evidence="4">GVMAG-M-3300021079-18</strain>
    </source>
</reference>
<dbReference type="PROSITE" id="PS50011">
    <property type="entry name" value="PROTEIN_KINASE_DOM"/>
    <property type="match status" value="1"/>
</dbReference>
<feature type="domain" description="Protein kinase" evidence="3">
    <location>
        <begin position="10"/>
        <end position="279"/>
    </location>
</feature>
<dbReference type="InterPro" id="IPR017441">
    <property type="entry name" value="Protein_kinase_ATP_BS"/>
</dbReference>
<keyword evidence="2" id="KW-0067">ATP-binding</keyword>
<dbReference type="PANTHER" id="PTHR24348:SF70">
    <property type="entry name" value="PROTEIN KINASE DOMAIN CONTAINING PROTEIN"/>
    <property type="match status" value="1"/>
</dbReference>
<dbReference type="GO" id="GO:0005737">
    <property type="term" value="C:cytoplasm"/>
    <property type="evidence" value="ECO:0007669"/>
    <property type="project" value="TreeGrafter"/>
</dbReference>
<dbReference type="PANTHER" id="PTHR24348">
    <property type="entry name" value="SERINE/THREONINE-PROTEIN KINASE UNC-51-RELATED"/>
    <property type="match status" value="1"/>
</dbReference>
<dbReference type="AlphaFoldDB" id="A0A6C0CFV0"/>
<dbReference type="InterPro" id="IPR011009">
    <property type="entry name" value="Kinase-like_dom_sf"/>
</dbReference>
<dbReference type="Gene3D" id="1.10.510.10">
    <property type="entry name" value="Transferase(Phosphotransferase) domain 1"/>
    <property type="match status" value="1"/>
</dbReference>
<dbReference type="Pfam" id="PF00069">
    <property type="entry name" value="Pkinase"/>
    <property type="match status" value="1"/>
</dbReference>
<dbReference type="GO" id="GO:0010506">
    <property type="term" value="P:regulation of autophagy"/>
    <property type="evidence" value="ECO:0007669"/>
    <property type="project" value="InterPro"/>
</dbReference>
<evidence type="ECO:0000259" key="3">
    <source>
        <dbReference type="PROSITE" id="PS50011"/>
    </source>
</evidence>
<dbReference type="PROSITE" id="PS00108">
    <property type="entry name" value="PROTEIN_KINASE_ST"/>
    <property type="match status" value="1"/>
</dbReference>
<dbReference type="PROSITE" id="PS00107">
    <property type="entry name" value="PROTEIN_KINASE_ATP"/>
    <property type="match status" value="1"/>
</dbReference>
<evidence type="ECO:0000313" key="4">
    <source>
        <dbReference type="EMBL" id="QHT03646.1"/>
    </source>
</evidence>
<accession>A0A6C0CFV0</accession>
<dbReference type="SMART" id="SM00220">
    <property type="entry name" value="S_TKc"/>
    <property type="match status" value="1"/>
</dbReference>
<proteinExistence type="predicted"/>
<dbReference type="InterPro" id="IPR045269">
    <property type="entry name" value="Atg1-like"/>
</dbReference>
<name>A0A6C0CFV0_9ZZZZ</name>
<dbReference type="EMBL" id="MN739415">
    <property type="protein sequence ID" value="QHT03646.1"/>
    <property type="molecule type" value="Genomic_DNA"/>
</dbReference>
<protein>
    <recommendedName>
        <fullName evidence="3">Protein kinase domain-containing protein</fullName>
    </recommendedName>
</protein>
<organism evidence="4">
    <name type="scientific">viral metagenome</name>
    <dbReference type="NCBI Taxonomy" id="1070528"/>
    <lineage>
        <taxon>unclassified sequences</taxon>
        <taxon>metagenomes</taxon>
        <taxon>organismal metagenomes</taxon>
    </lineage>
</organism>
<dbReference type="InterPro" id="IPR000719">
    <property type="entry name" value="Prot_kinase_dom"/>
</dbReference>
<evidence type="ECO:0000256" key="1">
    <source>
        <dbReference type="ARBA" id="ARBA00022741"/>
    </source>
</evidence>
<dbReference type="GO" id="GO:0005524">
    <property type="term" value="F:ATP binding"/>
    <property type="evidence" value="ECO:0007669"/>
    <property type="project" value="UniProtKB-KW"/>
</dbReference>
<dbReference type="InterPro" id="IPR008271">
    <property type="entry name" value="Ser/Thr_kinase_AS"/>
</dbReference>
<keyword evidence="1" id="KW-0547">Nucleotide-binding</keyword>
<evidence type="ECO:0000256" key="2">
    <source>
        <dbReference type="ARBA" id="ARBA00022840"/>
    </source>
</evidence>
<dbReference type="SUPFAM" id="SSF56112">
    <property type="entry name" value="Protein kinase-like (PK-like)"/>
    <property type="match status" value="1"/>
</dbReference>
<dbReference type="GO" id="GO:0004674">
    <property type="term" value="F:protein serine/threonine kinase activity"/>
    <property type="evidence" value="ECO:0007669"/>
    <property type="project" value="InterPro"/>
</dbReference>